<dbReference type="Gene3D" id="1.10.357.10">
    <property type="entry name" value="Tetracycline Repressor, domain 2"/>
    <property type="match status" value="1"/>
</dbReference>
<evidence type="ECO:0000259" key="3">
    <source>
        <dbReference type="PROSITE" id="PS50977"/>
    </source>
</evidence>
<sequence length="191" mass="20224">MVSLREQAKAHRRAELLAAAARLFAADGFHATTLGAVAAEAGVSAPAVYRHFESKADLLAQMLVGVSESLLEGGRAACESASPLRSLCTAHARFAVNESAVIRVQERDLASLDAGPRHRVRSLQAEYVQLWVAALGPSVPDADEAELRLRVHAAFGLLNSTPHALRRSGAVSDPVGLFTNLAMAALTAPRR</sequence>
<dbReference type="PRINTS" id="PR00455">
    <property type="entry name" value="HTHTETR"/>
</dbReference>
<dbReference type="Proteomes" id="UP000265419">
    <property type="component" value="Unassembled WGS sequence"/>
</dbReference>
<dbReference type="InterPro" id="IPR050109">
    <property type="entry name" value="HTH-type_TetR-like_transc_reg"/>
</dbReference>
<keyword evidence="5" id="KW-1185">Reference proteome</keyword>
<dbReference type="InterPro" id="IPR009057">
    <property type="entry name" value="Homeodomain-like_sf"/>
</dbReference>
<dbReference type="RefSeq" id="WP_119425701.1">
    <property type="nucleotide sequence ID" value="NZ_QQXK01000033.1"/>
</dbReference>
<dbReference type="SUPFAM" id="SSF46689">
    <property type="entry name" value="Homeodomain-like"/>
    <property type="match status" value="1"/>
</dbReference>
<feature type="domain" description="HTH tetR-type" evidence="3">
    <location>
        <begin position="10"/>
        <end position="70"/>
    </location>
</feature>
<dbReference type="PANTHER" id="PTHR30055">
    <property type="entry name" value="HTH-TYPE TRANSCRIPTIONAL REGULATOR RUTR"/>
    <property type="match status" value="1"/>
</dbReference>
<dbReference type="GO" id="GO:0003700">
    <property type="term" value="F:DNA-binding transcription factor activity"/>
    <property type="evidence" value="ECO:0007669"/>
    <property type="project" value="TreeGrafter"/>
</dbReference>
<name>A0A399JF92_9MICC</name>
<dbReference type="EMBL" id="QQXK01000033">
    <property type="protein sequence ID" value="RII41206.1"/>
    <property type="molecule type" value="Genomic_DNA"/>
</dbReference>
<dbReference type="InterPro" id="IPR023772">
    <property type="entry name" value="DNA-bd_HTH_TetR-type_CS"/>
</dbReference>
<protein>
    <submittedName>
        <fullName evidence="4">TetR/AcrR family transcriptional regulator</fullName>
    </submittedName>
</protein>
<feature type="DNA-binding region" description="H-T-H motif" evidence="2">
    <location>
        <begin position="33"/>
        <end position="52"/>
    </location>
</feature>
<dbReference type="Gene3D" id="1.10.10.60">
    <property type="entry name" value="Homeodomain-like"/>
    <property type="match status" value="1"/>
</dbReference>
<evidence type="ECO:0000256" key="2">
    <source>
        <dbReference type="PROSITE-ProRule" id="PRU00335"/>
    </source>
</evidence>
<keyword evidence="1 2" id="KW-0238">DNA-binding</keyword>
<dbReference type="PROSITE" id="PS50977">
    <property type="entry name" value="HTH_TETR_2"/>
    <property type="match status" value="1"/>
</dbReference>
<comment type="caution">
    <text evidence="4">The sequence shown here is derived from an EMBL/GenBank/DDBJ whole genome shotgun (WGS) entry which is preliminary data.</text>
</comment>
<evidence type="ECO:0000256" key="1">
    <source>
        <dbReference type="ARBA" id="ARBA00023125"/>
    </source>
</evidence>
<dbReference type="PROSITE" id="PS01081">
    <property type="entry name" value="HTH_TETR_1"/>
    <property type="match status" value="1"/>
</dbReference>
<proteinExistence type="predicted"/>
<gene>
    <name evidence="4" type="ORF">DWB68_13815</name>
</gene>
<evidence type="ECO:0000313" key="5">
    <source>
        <dbReference type="Proteomes" id="UP000265419"/>
    </source>
</evidence>
<dbReference type="GO" id="GO:0000976">
    <property type="term" value="F:transcription cis-regulatory region binding"/>
    <property type="evidence" value="ECO:0007669"/>
    <property type="project" value="TreeGrafter"/>
</dbReference>
<reference evidence="4 5" key="1">
    <citation type="submission" date="2018-07" db="EMBL/GenBank/DDBJ databases">
        <title>Arthrobacter sp. nov., isolated from raw cow's milk with high bacterial count.</title>
        <authorList>
            <person name="Hahne J."/>
            <person name="Isele D."/>
            <person name="Lipski A."/>
        </authorList>
    </citation>
    <scope>NUCLEOTIDE SEQUENCE [LARGE SCALE GENOMIC DNA]</scope>
    <source>
        <strain evidence="4 5">JZ R-35</strain>
    </source>
</reference>
<accession>A0A399JF92</accession>
<dbReference type="PANTHER" id="PTHR30055:SF237">
    <property type="entry name" value="TRANSCRIPTIONAL REPRESSOR MCE3R"/>
    <property type="match status" value="1"/>
</dbReference>
<dbReference type="Pfam" id="PF00440">
    <property type="entry name" value="TetR_N"/>
    <property type="match status" value="1"/>
</dbReference>
<dbReference type="InterPro" id="IPR001647">
    <property type="entry name" value="HTH_TetR"/>
</dbReference>
<evidence type="ECO:0000313" key="4">
    <source>
        <dbReference type="EMBL" id="RII41206.1"/>
    </source>
</evidence>
<dbReference type="AlphaFoldDB" id="A0A399JF92"/>
<organism evidence="4 5">
    <name type="scientific">Galactobacter valiniphilus</name>
    <dbReference type="NCBI Taxonomy" id="2676122"/>
    <lineage>
        <taxon>Bacteria</taxon>
        <taxon>Bacillati</taxon>
        <taxon>Actinomycetota</taxon>
        <taxon>Actinomycetes</taxon>
        <taxon>Micrococcales</taxon>
        <taxon>Micrococcaceae</taxon>
        <taxon>Galactobacter</taxon>
    </lineage>
</organism>